<keyword evidence="6 14" id="KW-0808">Transferase</keyword>
<dbReference type="AlphaFoldDB" id="A0A5M3M6V0"/>
<organism evidence="16 17">
    <name type="scientific">Coniophora puteana (strain RWD-64-598)</name>
    <name type="common">Brown rot fungus</name>
    <dbReference type="NCBI Taxonomy" id="741705"/>
    <lineage>
        <taxon>Eukaryota</taxon>
        <taxon>Fungi</taxon>
        <taxon>Dikarya</taxon>
        <taxon>Basidiomycota</taxon>
        <taxon>Agaricomycotina</taxon>
        <taxon>Agaricomycetes</taxon>
        <taxon>Agaricomycetidae</taxon>
        <taxon>Boletales</taxon>
        <taxon>Coniophorineae</taxon>
        <taxon>Coniophoraceae</taxon>
        <taxon>Coniophora</taxon>
    </lineage>
</organism>
<dbReference type="RefSeq" id="XP_007774909.1">
    <property type="nucleotide sequence ID" value="XM_007776719.1"/>
</dbReference>
<keyword evidence="9 14" id="KW-1133">Transmembrane helix</keyword>
<feature type="transmembrane region" description="Helical" evidence="14">
    <location>
        <begin position="12"/>
        <end position="34"/>
    </location>
</feature>
<evidence type="ECO:0000256" key="14">
    <source>
        <dbReference type="RuleBase" id="RU367138"/>
    </source>
</evidence>
<evidence type="ECO:0000256" key="12">
    <source>
        <dbReference type="ARBA" id="ARBA00023316"/>
    </source>
</evidence>
<feature type="transmembrane region" description="Helical" evidence="14">
    <location>
        <begin position="581"/>
        <end position="602"/>
    </location>
</feature>
<dbReference type="GO" id="GO:0005789">
    <property type="term" value="C:endoplasmic reticulum membrane"/>
    <property type="evidence" value="ECO:0007669"/>
    <property type="project" value="UniProtKB-SubCell"/>
</dbReference>
<keyword evidence="12" id="KW-0961">Cell wall biogenesis/degradation</keyword>
<gene>
    <name evidence="16" type="ORF">CONPUDRAFT_169781</name>
</gene>
<dbReference type="InterPro" id="IPR017852">
    <property type="entry name" value="GPI_EtnP_transferase_1_C"/>
</dbReference>
<keyword evidence="5 14" id="KW-0337">GPI-anchor biosynthesis</keyword>
<feature type="transmembrane region" description="Helical" evidence="14">
    <location>
        <begin position="636"/>
        <end position="654"/>
    </location>
</feature>
<evidence type="ECO:0000313" key="17">
    <source>
        <dbReference type="Proteomes" id="UP000053558"/>
    </source>
</evidence>
<protein>
    <recommendedName>
        <fullName evidence="4 14">GPI ethanolamine phosphate transferase 1</fullName>
        <ecNumber evidence="14">2.-.-.-</ecNumber>
    </recommendedName>
</protein>
<sequence>MKQTSNRNVLRLLAIGLVFHVVYIASVFDCYFVSPVVHGMQPFNAGFSEAKRLVLIVGDGLRADSLFSPDAFASIPSRPDVVAPYLMDIAQNRGAFGVSHTRVPTESRPGHVAIIGGMYEDVSAVTKVDFDSVFNRSSHTFSFGSPDILPMFARGATQGRVDEWSYDEEAEDFTKDATALDVWVLDELRTLFHNASSDAHLDKTLRNDKTVFFLHLLGLDTTGHAYRPHSKEYMDNIQVVDQIVKDTEQLFREFYGDEETSFVFTADHGMSKIGNHGDGDPDNTRTPLIAWGAGIRGPLPDVPLSSSSSPSSHDAYSLSWPVSHLRRQDVDQADIAPLMASLIGIDWPVNSVGVLPDIDPAHAGYLAPKGGEKDLARAALTNVRVIGEQYRVKHEMKAEHTLFYRPFAEIEDRGMFSNVARIERLVSAGEYTTAREESAKFIKLLLKGVRYLETYVPFLISPVIKPLTKDVRNDRYDRLLIQAIVIAGYFGWAAYASLSIFPISASSPPRRASRGHHDAVDLLASLTIGLFWGLFALQKAPWTFYVYVAFPCFFWREFLVKGYPRFSSYLSEKKAKIGGVRYAKAIGVGIVVVGVLQSMVAGYTVREVWSIGYGFLGLVWPLSWAPEKAQKHWKLLCFWVPSCLVVGVFPYLPVDKTESAALVSLGADLIMVTGVAQFAVTSIDDIPLSKGIPVGIQIVLVALAKGVTSDSIANLQAKKGLPFVNQVSGWVLFVLAPLLPILFSRTHRDTPTRLASIFLGFGVCFIILSISVEGLFYVAYSWNMYLWVEMEAAYRGDGTSLAVASAPGTQAGKGKKALKEKAKTNEKTEIKEPEKTKEDAVKLGAGIYEFKIDDLRIAMFFLFFVQVAFFGTGNVASISSFYLEPVYRLVPIFNPFLMATLLVFKIVAPYVILSAAFATLNARLRLPPYSLFLIALTLTDGMTITFFLSVTDTGSWLEIGQSISFFCITSLLLVWSAGICAAGEYVMSGPLQALPTPGEEKVKTE</sequence>
<feature type="transmembrane region" description="Helical" evidence="14">
    <location>
        <begin position="660"/>
        <end position="679"/>
    </location>
</feature>
<dbReference type="PANTHER" id="PTHR12250">
    <property type="entry name" value="PHOSPHATIDYLINOSITOL GLYCAN, CLASS N"/>
    <property type="match status" value="1"/>
</dbReference>
<comment type="function">
    <text evidence="13 14">Ethanolamine phosphate transferase involved in glycosylphosphatidylinositol-anchor biosynthesis. Transfers ethanolamine phosphate to the first alpha-1,4-linked mannose of the glycosylphosphatidylinositol precursor of GPI-anchor.</text>
</comment>
<keyword evidence="17" id="KW-1185">Reference proteome</keyword>
<evidence type="ECO:0000256" key="5">
    <source>
        <dbReference type="ARBA" id="ARBA00022502"/>
    </source>
</evidence>
<dbReference type="SUPFAM" id="SSF53649">
    <property type="entry name" value="Alkaline phosphatase-like"/>
    <property type="match status" value="1"/>
</dbReference>
<proteinExistence type="inferred from homology"/>
<dbReference type="OrthoDB" id="2748310at2759"/>
<evidence type="ECO:0000256" key="1">
    <source>
        <dbReference type="ARBA" id="ARBA00004477"/>
    </source>
</evidence>
<feature type="transmembrane region" description="Helical" evidence="14">
    <location>
        <begin position="857"/>
        <end position="883"/>
    </location>
</feature>
<keyword evidence="10 14" id="KW-0472">Membrane</keyword>
<accession>A0A5M3M6V0</accession>
<dbReference type="PANTHER" id="PTHR12250:SF0">
    <property type="entry name" value="GPI ETHANOLAMINE PHOSPHATE TRANSFERASE 1"/>
    <property type="match status" value="1"/>
</dbReference>
<feature type="transmembrane region" description="Helical" evidence="14">
    <location>
        <begin position="727"/>
        <end position="743"/>
    </location>
</feature>
<evidence type="ECO:0000256" key="10">
    <source>
        <dbReference type="ARBA" id="ARBA00023136"/>
    </source>
</evidence>
<keyword evidence="11" id="KW-0325">Glycoprotein</keyword>
<feature type="transmembrane region" description="Helical" evidence="14">
    <location>
        <begin position="755"/>
        <end position="780"/>
    </location>
</feature>
<evidence type="ECO:0000256" key="9">
    <source>
        <dbReference type="ARBA" id="ARBA00022989"/>
    </source>
</evidence>
<feature type="transmembrane region" description="Helical" evidence="14">
    <location>
        <begin position="929"/>
        <end position="951"/>
    </location>
</feature>
<evidence type="ECO:0000313" key="16">
    <source>
        <dbReference type="EMBL" id="EIW74837.1"/>
    </source>
</evidence>
<dbReference type="Proteomes" id="UP000053558">
    <property type="component" value="Unassembled WGS sequence"/>
</dbReference>
<dbReference type="InterPro" id="IPR037671">
    <property type="entry name" value="PIGN_N"/>
</dbReference>
<dbReference type="FunFam" id="3.40.720.10:FF:000015">
    <property type="entry name" value="GPI ethanolamine phosphate transferase 1"/>
    <property type="match status" value="1"/>
</dbReference>
<comment type="caution">
    <text evidence="16">The sequence shown here is derived from an EMBL/GenBank/DDBJ whole genome shotgun (WGS) entry which is preliminary data.</text>
</comment>
<feature type="transmembrane region" description="Helical" evidence="14">
    <location>
        <begin position="895"/>
        <end position="917"/>
    </location>
</feature>
<dbReference type="EMBL" id="JH711590">
    <property type="protein sequence ID" value="EIW74837.1"/>
    <property type="molecule type" value="Genomic_DNA"/>
</dbReference>
<feature type="transmembrane region" description="Helical" evidence="14">
    <location>
        <begin position="963"/>
        <end position="987"/>
    </location>
</feature>
<evidence type="ECO:0000256" key="11">
    <source>
        <dbReference type="ARBA" id="ARBA00023180"/>
    </source>
</evidence>
<evidence type="ECO:0000256" key="13">
    <source>
        <dbReference type="ARBA" id="ARBA00024850"/>
    </source>
</evidence>
<dbReference type="OMA" id="QSYFHRE"/>
<evidence type="ECO:0000259" key="15">
    <source>
        <dbReference type="Pfam" id="PF04987"/>
    </source>
</evidence>
<dbReference type="Gene3D" id="3.40.720.10">
    <property type="entry name" value="Alkaline Phosphatase, subunit A"/>
    <property type="match status" value="1"/>
</dbReference>
<feature type="transmembrane region" description="Helical" evidence="14">
    <location>
        <begin position="608"/>
        <end position="624"/>
    </location>
</feature>
<evidence type="ECO:0000256" key="6">
    <source>
        <dbReference type="ARBA" id="ARBA00022679"/>
    </source>
</evidence>
<feature type="transmembrane region" description="Helical" evidence="14">
    <location>
        <begin position="691"/>
        <end position="707"/>
    </location>
</feature>
<keyword evidence="8 14" id="KW-0256">Endoplasmic reticulum</keyword>
<evidence type="ECO:0000256" key="7">
    <source>
        <dbReference type="ARBA" id="ARBA00022692"/>
    </source>
</evidence>
<dbReference type="KEGG" id="cput:CONPUDRAFT_169781"/>
<dbReference type="InterPro" id="IPR002591">
    <property type="entry name" value="Phosphodiest/P_Trfase"/>
</dbReference>
<dbReference type="CDD" id="cd16020">
    <property type="entry name" value="GPI_EPT_1"/>
    <property type="match status" value="1"/>
</dbReference>
<dbReference type="Pfam" id="PF01663">
    <property type="entry name" value="Phosphodiest"/>
    <property type="match status" value="1"/>
</dbReference>
<comment type="subcellular location">
    <subcellularLocation>
        <location evidence="1 14">Endoplasmic reticulum membrane</location>
        <topology evidence="1 14">Multi-pass membrane protein</topology>
    </subcellularLocation>
</comment>
<dbReference type="EC" id="2.-.-.-" evidence="14"/>
<feature type="domain" description="GPI ethanolamine phosphate transferase 1 C-terminal" evidence="15">
    <location>
        <begin position="475"/>
        <end position="955"/>
    </location>
</feature>
<dbReference type="Pfam" id="PF04987">
    <property type="entry name" value="PigN"/>
    <property type="match status" value="1"/>
</dbReference>
<dbReference type="UniPathway" id="UPA00196"/>
<evidence type="ECO:0000256" key="3">
    <source>
        <dbReference type="ARBA" id="ARBA00008400"/>
    </source>
</evidence>
<reference evidence="17" key="1">
    <citation type="journal article" date="2012" name="Science">
        <title>The Paleozoic origin of enzymatic lignin decomposition reconstructed from 31 fungal genomes.</title>
        <authorList>
            <person name="Floudas D."/>
            <person name="Binder M."/>
            <person name="Riley R."/>
            <person name="Barry K."/>
            <person name="Blanchette R.A."/>
            <person name="Henrissat B."/>
            <person name="Martinez A.T."/>
            <person name="Otillar R."/>
            <person name="Spatafora J.W."/>
            <person name="Yadav J.S."/>
            <person name="Aerts A."/>
            <person name="Benoit I."/>
            <person name="Boyd A."/>
            <person name="Carlson A."/>
            <person name="Copeland A."/>
            <person name="Coutinho P.M."/>
            <person name="de Vries R.P."/>
            <person name="Ferreira P."/>
            <person name="Findley K."/>
            <person name="Foster B."/>
            <person name="Gaskell J."/>
            <person name="Glotzer D."/>
            <person name="Gorecki P."/>
            <person name="Heitman J."/>
            <person name="Hesse C."/>
            <person name="Hori C."/>
            <person name="Igarashi K."/>
            <person name="Jurgens J.A."/>
            <person name="Kallen N."/>
            <person name="Kersten P."/>
            <person name="Kohler A."/>
            <person name="Kuees U."/>
            <person name="Kumar T.K.A."/>
            <person name="Kuo A."/>
            <person name="LaButti K."/>
            <person name="Larrondo L.F."/>
            <person name="Lindquist E."/>
            <person name="Ling A."/>
            <person name="Lombard V."/>
            <person name="Lucas S."/>
            <person name="Lundell T."/>
            <person name="Martin R."/>
            <person name="McLaughlin D.J."/>
            <person name="Morgenstern I."/>
            <person name="Morin E."/>
            <person name="Murat C."/>
            <person name="Nagy L.G."/>
            <person name="Nolan M."/>
            <person name="Ohm R.A."/>
            <person name="Patyshakuliyeva A."/>
            <person name="Rokas A."/>
            <person name="Ruiz-Duenas F.J."/>
            <person name="Sabat G."/>
            <person name="Salamov A."/>
            <person name="Samejima M."/>
            <person name="Schmutz J."/>
            <person name="Slot J.C."/>
            <person name="St John F."/>
            <person name="Stenlid J."/>
            <person name="Sun H."/>
            <person name="Sun S."/>
            <person name="Syed K."/>
            <person name="Tsang A."/>
            <person name="Wiebenga A."/>
            <person name="Young D."/>
            <person name="Pisabarro A."/>
            <person name="Eastwood D.C."/>
            <person name="Martin F."/>
            <person name="Cullen D."/>
            <person name="Grigoriev I.V."/>
            <person name="Hibbett D.S."/>
        </authorList>
    </citation>
    <scope>NUCLEOTIDE SEQUENCE [LARGE SCALE GENOMIC DNA]</scope>
    <source>
        <strain evidence="17">RWD-64-598 SS2</strain>
    </source>
</reference>
<dbReference type="GO" id="GO:0071555">
    <property type="term" value="P:cell wall organization"/>
    <property type="evidence" value="ECO:0007669"/>
    <property type="project" value="UniProtKB-KW"/>
</dbReference>
<dbReference type="GO" id="GO:0006506">
    <property type="term" value="P:GPI anchor biosynthetic process"/>
    <property type="evidence" value="ECO:0007669"/>
    <property type="project" value="UniProtKB-UniPathway"/>
</dbReference>
<comment type="similarity">
    <text evidence="3 14">Belongs to the PIGG/PIGN/PIGO family. PIGN subfamily.</text>
</comment>
<evidence type="ECO:0000256" key="8">
    <source>
        <dbReference type="ARBA" id="ARBA00022824"/>
    </source>
</evidence>
<keyword evidence="7 14" id="KW-0812">Transmembrane</keyword>
<feature type="transmembrane region" description="Helical" evidence="14">
    <location>
        <begin position="519"/>
        <end position="536"/>
    </location>
</feature>
<dbReference type="GeneID" id="19206329"/>
<evidence type="ECO:0000256" key="2">
    <source>
        <dbReference type="ARBA" id="ARBA00004687"/>
    </source>
</evidence>
<name>A0A5M3M6V0_CONPW</name>
<dbReference type="InterPro" id="IPR017850">
    <property type="entry name" value="Alkaline_phosphatase_core_sf"/>
</dbReference>
<dbReference type="GO" id="GO:0051377">
    <property type="term" value="F:mannose-ethanolamine phosphotransferase activity"/>
    <property type="evidence" value="ECO:0007669"/>
    <property type="project" value="UniProtKB-UniRule"/>
</dbReference>
<feature type="transmembrane region" description="Helical" evidence="14">
    <location>
        <begin position="479"/>
        <end position="498"/>
    </location>
</feature>
<evidence type="ECO:0000256" key="4">
    <source>
        <dbReference type="ARBA" id="ARBA00020831"/>
    </source>
</evidence>
<comment type="pathway">
    <text evidence="2 14">Glycolipid biosynthesis; glycosylphosphatidylinositol-anchor biosynthesis.</text>
</comment>
<dbReference type="InterPro" id="IPR007070">
    <property type="entry name" value="GPI_EtnP_transferase_1"/>
</dbReference>